<dbReference type="InterPro" id="IPR018247">
    <property type="entry name" value="EF_Hand_1_Ca_BS"/>
</dbReference>
<dbReference type="Proteomes" id="UP000001058">
    <property type="component" value="Unassembled WGS sequence"/>
</dbReference>
<dbReference type="InterPro" id="IPR011992">
    <property type="entry name" value="EF-hand-dom_pair"/>
</dbReference>
<dbReference type="AlphaFoldDB" id="D8TMU5"/>
<evidence type="ECO:0000313" key="4">
    <source>
        <dbReference type="EMBL" id="EFJ51315.1"/>
    </source>
</evidence>
<protein>
    <recommendedName>
        <fullName evidence="3">EF-hand domain-containing protein</fullName>
    </recommendedName>
</protein>
<dbReference type="InParanoid" id="D8TMU5"/>
<evidence type="ECO:0000313" key="5">
    <source>
        <dbReference type="Proteomes" id="UP000001058"/>
    </source>
</evidence>
<feature type="compositionally biased region" description="Low complexity" evidence="2">
    <location>
        <begin position="402"/>
        <end position="414"/>
    </location>
</feature>
<evidence type="ECO:0000259" key="3">
    <source>
        <dbReference type="PROSITE" id="PS50222"/>
    </source>
</evidence>
<evidence type="ECO:0000256" key="2">
    <source>
        <dbReference type="SAM" id="MobiDB-lite"/>
    </source>
</evidence>
<feature type="region of interest" description="Disordered" evidence="2">
    <location>
        <begin position="660"/>
        <end position="686"/>
    </location>
</feature>
<feature type="region of interest" description="Disordered" evidence="2">
    <location>
        <begin position="382"/>
        <end position="414"/>
    </location>
</feature>
<accession>D8TMU5</accession>
<feature type="region of interest" description="Disordered" evidence="2">
    <location>
        <begin position="269"/>
        <end position="366"/>
    </location>
</feature>
<feature type="region of interest" description="Disordered" evidence="2">
    <location>
        <begin position="129"/>
        <end position="158"/>
    </location>
</feature>
<feature type="compositionally biased region" description="Low complexity" evidence="2">
    <location>
        <begin position="87"/>
        <end position="111"/>
    </location>
</feature>
<sequence>MSALRPPTAFEIFLQRRQQAASESNAAPELRSPFNPAASEPADLTHALPQAPVSTSAAVAAASAAAAAPAASAATPRPSTLRATQGRPLPSNGNSNSNNNSSPQDRPSSRPLIRRSAPNLVPQVVASLPSPRASAADGQPAAGGGGGGGPPLPSAPPSTAVYGELASAAAYLASAASKLARGSMSDRSVAASYENLAQAAADLAASACLIRPLTSSNSGGGPHGGSNRRASLNLPTKLPETRSGSVGALPRAVDPIAAAAAAAAEAAAGTVTGGGGGGGSAAAAAAAATSAHQQQRHQQQQQQQPQNNPAAARSGAGGSSAGGRRGVNVPRFPGYNPLIHLMESSMPPPPPPGSAASQRPTTSSPITHQLTDSRALLQSAAAAGGGGNTSAASYLSHRQRRSSGSSAGAGSAAFPARRSSADGATAAAAGGGGGGNGPLFYPANLSRLPVLTIGPDGEYLPSGGFGAATVTPQAAAAGACREIWFNDQGGGGGGGGSGATLPHGGGAGAAVHRQRRGSGGAGGTAGGPGQSEWPAPGPLRRSESLPSPDLESEEVDGRYNKLLAALRERVYARGAGRVASVFRDLDRDGSGMLSRKDFAAALQAMNLGPAGLVDDKVVDLMLAAVDGGATGWRPLHVPYGDFVNALRFGTLPWRGHKRPCRHRQLADPDQPIGPPKTAGGLPPYSLAYGNNNNGDNCSSGGGGAAAAAGTAGGGGRIGRLDHNGDGVVEWAEFREALRRVGEQNRLQLSDQQLLKIYQDADPDFSTGVDYEAFVEAYGSADGPT</sequence>
<feature type="region of interest" description="Disordered" evidence="2">
    <location>
        <begin position="16"/>
        <end position="113"/>
    </location>
</feature>
<dbReference type="RefSeq" id="XP_002947782.1">
    <property type="nucleotide sequence ID" value="XM_002947736.1"/>
</dbReference>
<dbReference type="Pfam" id="PF13202">
    <property type="entry name" value="EF-hand_5"/>
    <property type="match status" value="1"/>
</dbReference>
<evidence type="ECO:0000256" key="1">
    <source>
        <dbReference type="ARBA" id="ARBA00022837"/>
    </source>
</evidence>
<feature type="compositionally biased region" description="Gly residues" evidence="2">
    <location>
        <begin position="491"/>
        <end position="508"/>
    </location>
</feature>
<feature type="domain" description="EF-hand" evidence="3">
    <location>
        <begin position="720"/>
        <end position="743"/>
    </location>
</feature>
<proteinExistence type="predicted"/>
<dbReference type="Gene3D" id="1.10.238.10">
    <property type="entry name" value="EF-hand"/>
    <property type="match status" value="2"/>
</dbReference>
<feature type="compositionally biased region" description="Polar residues" evidence="2">
    <location>
        <begin position="355"/>
        <end position="366"/>
    </location>
</feature>
<feature type="compositionally biased region" description="Gly residues" evidence="2">
    <location>
        <begin position="315"/>
        <end position="325"/>
    </location>
</feature>
<name>D8TMU5_VOLCA</name>
<feature type="region of interest" description="Disordered" evidence="2">
    <location>
        <begin position="491"/>
        <end position="554"/>
    </location>
</feature>
<dbReference type="GeneID" id="9620541"/>
<keyword evidence="1" id="KW-0106">Calcium</keyword>
<feature type="domain" description="EF-hand" evidence="3">
    <location>
        <begin position="573"/>
        <end position="608"/>
    </location>
</feature>
<feature type="compositionally biased region" description="Gly residues" evidence="2">
    <location>
        <begin position="271"/>
        <end position="280"/>
    </location>
</feature>
<feature type="compositionally biased region" description="Low complexity" evidence="2">
    <location>
        <begin position="51"/>
        <end position="75"/>
    </location>
</feature>
<dbReference type="InterPro" id="IPR002048">
    <property type="entry name" value="EF_hand_dom"/>
</dbReference>
<reference evidence="4 5" key="1">
    <citation type="journal article" date="2010" name="Science">
        <title>Genomic analysis of organismal complexity in the multicellular green alga Volvox carteri.</title>
        <authorList>
            <person name="Prochnik S.E."/>
            <person name="Umen J."/>
            <person name="Nedelcu A.M."/>
            <person name="Hallmann A."/>
            <person name="Miller S.M."/>
            <person name="Nishii I."/>
            <person name="Ferris P."/>
            <person name="Kuo A."/>
            <person name="Mitros T."/>
            <person name="Fritz-Laylin L.K."/>
            <person name="Hellsten U."/>
            <person name="Chapman J."/>
            <person name="Simakov O."/>
            <person name="Rensing S.A."/>
            <person name="Terry A."/>
            <person name="Pangilinan J."/>
            <person name="Kapitonov V."/>
            <person name="Jurka J."/>
            <person name="Salamov A."/>
            <person name="Shapiro H."/>
            <person name="Schmutz J."/>
            <person name="Grimwood J."/>
            <person name="Lindquist E."/>
            <person name="Lucas S."/>
            <person name="Grigoriev I.V."/>
            <person name="Schmitt R."/>
            <person name="Kirk D."/>
            <person name="Rokhsar D.S."/>
        </authorList>
    </citation>
    <scope>NUCLEOTIDE SEQUENCE [LARGE SCALE GENOMIC DNA]</scope>
    <source>
        <strain evidence="5">f. Nagariensis / Eve</strain>
    </source>
</reference>
<feature type="compositionally biased region" description="Low complexity" evidence="2">
    <location>
        <begin position="131"/>
        <end position="140"/>
    </location>
</feature>
<gene>
    <name evidence="4" type="ORF">VOLCADRAFT_116531</name>
</gene>
<dbReference type="SUPFAM" id="SSF47473">
    <property type="entry name" value="EF-hand"/>
    <property type="match status" value="1"/>
</dbReference>
<feature type="compositionally biased region" description="Polar residues" evidence="2">
    <location>
        <begin position="16"/>
        <end position="25"/>
    </location>
</feature>
<dbReference type="SMART" id="SM00054">
    <property type="entry name" value="EFh"/>
    <property type="match status" value="1"/>
</dbReference>
<dbReference type="OrthoDB" id="549568at2759"/>
<dbReference type="CDD" id="cd00051">
    <property type="entry name" value="EFh"/>
    <property type="match status" value="1"/>
</dbReference>
<feature type="compositionally biased region" description="Gly residues" evidence="2">
    <location>
        <begin position="517"/>
        <end position="529"/>
    </location>
</feature>
<dbReference type="EMBL" id="GL378328">
    <property type="protein sequence ID" value="EFJ51315.1"/>
    <property type="molecule type" value="Genomic_DNA"/>
</dbReference>
<feature type="non-terminal residue" evidence="4">
    <location>
        <position position="784"/>
    </location>
</feature>
<dbReference type="PROSITE" id="PS00018">
    <property type="entry name" value="EF_HAND_1"/>
    <property type="match status" value="2"/>
</dbReference>
<dbReference type="KEGG" id="vcn:VOLCADRAFT_116531"/>
<feature type="region of interest" description="Disordered" evidence="2">
    <location>
        <begin position="214"/>
        <end position="247"/>
    </location>
</feature>
<organism evidence="5">
    <name type="scientific">Volvox carteri f. nagariensis</name>
    <dbReference type="NCBI Taxonomy" id="3068"/>
    <lineage>
        <taxon>Eukaryota</taxon>
        <taxon>Viridiplantae</taxon>
        <taxon>Chlorophyta</taxon>
        <taxon>core chlorophytes</taxon>
        <taxon>Chlorophyceae</taxon>
        <taxon>CS clade</taxon>
        <taxon>Chlamydomonadales</taxon>
        <taxon>Volvocaceae</taxon>
        <taxon>Volvox</taxon>
    </lineage>
</organism>
<dbReference type="PROSITE" id="PS50222">
    <property type="entry name" value="EF_HAND_2"/>
    <property type="match status" value="2"/>
</dbReference>
<feature type="compositionally biased region" description="Low complexity" evidence="2">
    <location>
        <begin position="281"/>
        <end position="314"/>
    </location>
</feature>
<dbReference type="GO" id="GO:0005509">
    <property type="term" value="F:calcium ion binding"/>
    <property type="evidence" value="ECO:0007669"/>
    <property type="project" value="InterPro"/>
</dbReference>
<keyword evidence="5" id="KW-1185">Reference proteome</keyword>